<evidence type="ECO:0000313" key="2">
    <source>
        <dbReference type="Proteomes" id="UP000231019"/>
    </source>
</evidence>
<gene>
    <name evidence="1" type="ORF">COW36_17240</name>
</gene>
<evidence type="ECO:0000313" key="1">
    <source>
        <dbReference type="EMBL" id="PIW15450.1"/>
    </source>
</evidence>
<reference evidence="1 2" key="1">
    <citation type="submission" date="2017-09" db="EMBL/GenBank/DDBJ databases">
        <title>Depth-based differentiation of microbial function through sediment-hosted aquifers and enrichment of novel symbionts in the deep terrestrial subsurface.</title>
        <authorList>
            <person name="Probst A.J."/>
            <person name="Ladd B."/>
            <person name="Jarett J.K."/>
            <person name="Geller-Mcgrath D.E."/>
            <person name="Sieber C.M."/>
            <person name="Emerson J.B."/>
            <person name="Anantharaman K."/>
            <person name="Thomas B.C."/>
            <person name="Malmstrom R."/>
            <person name="Stieglmeier M."/>
            <person name="Klingl A."/>
            <person name="Woyke T."/>
            <person name="Ryan C.M."/>
            <person name="Banfield J.F."/>
        </authorList>
    </citation>
    <scope>NUCLEOTIDE SEQUENCE [LARGE SCALE GENOMIC DNA]</scope>
    <source>
        <strain evidence="1">CG17_big_fil_post_rev_8_21_14_2_50_48_46</strain>
    </source>
</reference>
<dbReference type="InterPro" id="IPR039470">
    <property type="entry name" value="Nuc_deoxyri_tr2"/>
</dbReference>
<evidence type="ECO:0008006" key="3">
    <source>
        <dbReference type="Google" id="ProtNLM"/>
    </source>
</evidence>
<accession>A0A2M7G285</accession>
<organism evidence="1 2">
    <name type="scientific">bacterium (Candidatus Blackallbacteria) CG17_big_fil_post_rev_8_21_14_2_50_48_46</name>
    <dbReference type="NCBI Taxonomy" id="2014261"/>
    <lineage>
        <taxon>Bacteria</taxon>
        <taxon>Candidatus Blackallbacteria</taxon>
    </lineage>
</organism>
<dbReference type="Gene3D" id="3.40.50.450">
    <property type="match status" value="1"/>
</dbReference>
<name>A0A2M7G285_9BACT</name>
<proteinExistence type="predicted"/>
<dbReference type="Pfam" id="PF15891">
    <property type="entry name" value="Nuc_deoxyri_tr2"/>
    <property type="match status" value="1"/>
</dbReference>
<comment type="caution">
    <text evidence="1">The sequence shown here is derived from an EMBL/GenBank/DDBJ whole genome shotgun (WGS) entry which is preliminary data.</text>
</comment>
<dbReference type="EMBL" id="PFFQ01000053">
    <property type="protein sequence ID" value="PIW15450.1"/>
    <property type="molecule type" value="Genomic_DNA"/>
</dbReference>
<protein>
    <recommendedName>
        <fullName evidence="3">Nucleoside 2-deoxyribosyltransferase</fullName>
    </recommendedName>
</protein>
<dbReference type="AlphaFoldDB" id="A0A2M7G285"/>
<sequence>MATLIKPPHPLPAPSKTPTLFLAGSIDMGLAEDWQSQVEKSFAQAPIILLNPRRDNWDASWEQRLSHPLFRGQVEWELQGLEQADLILMYFAPQSQAPITLLEFGLFARSGKLRVACPDPFWRKGNIEVVCAQFQIPLYESLDELLATVRTEWGLKSTSNINPL</sequence>
<dbReference type="Proteomes" id="UP000231019">
    <property type="component" value="Unassembled WGS sequence"/>
</dbReference>